<organism evidence="1">
    <name type="scientific">Synechococcus virus S-PRM1</name>
    <dbReference type="NCBI Taxonomy" id="2100130"/>
    <lineage>
        <taxon>Viruses</taxon>
        <taxon>Duplodnaviria</taxon>
        <taxon>Heunggongvirae</taxon>
        <taxon>Uroviricota</taxon>
        <taxon>Caudoviricetes</taxon>
        <taxon>Pantevenvirales</taxon>
        <taxon>Kyanoviridae</taxon>
        <taxon>Makelovirus</taxon>
        <taxon>Makelovirus prm1</taxon>
    </lineage>
</organism>
<keyword evidence="2" id="KW-1185">Reference proteome</keyword>
<dbReference type="KEGG" id="vg:65115405"/>
<protein>
    <submittedName>
        <fullName evidence="1">Sigma factor for late transcription</fullName>
    </submittedName>
</protein>
<accession>A0A346FKL4</accession>
<dbReference type="Proteomes" id="UP000259950">
    <property type="component" value="Segment"/>
</dbReference>
<dbReference type="RefSeq" id="YP_010097738.1">
    <property type="nucleotide sequence ID" value="NC_055761.1"/>
</dbReference>
<reference evidence="1" key="1">
    <citation type="submission" date="2018-07" db="EMBL/GenBank/DDBJ databases">
        <title>Complete genome sequence of the cyanophage S-PRM1 isolated from Singapore coastal waters.</title>
        <authorList>
            <person name="Chenard C."/>
            <person name="Kolundzija S."/>
            <person name="Lauro F.M."/>
        </authorList>
    </citation>
    <scope>NUCLEOTIDE SEQUENCE [LARGE SCALE GENOMIC DNA]</scope>
</reference>
<name>A0A346FKL4_9CAUD</name>
<dbReference type="Pfam" id="PF24272">
    <property type="entry name" value="DUF7468"/>
    <property type="match status" value="1"/>
</dbReference>
<proteinExistence type="predicted"/>
<sequence>MSEHPEIAEIDWIDDSFYVEQTRFMWKSVRKDTGKDFLFGLTKDIVTNMTRWHLKCEQEGTLDQYTRIVNDGFVGGKL</sequence>
<dbReference type="InterPro" id="IPR055891">
    <property type="entry name" value="DUF7468"/>
</dbReference>
<dbReference type="GeneID" id="65115405"/>
<evidence type="ECO:0000313" key="2">
    <source>
        <dbReference type="Proteomes" id="UP000259950"/>
    </source>
</evidence>
<evidence type="ECO:0000313" key="1">
    <source>
        <dbReference type="EMBL" id="AXN58519.1"/>
    </source>
</evidence>
<dbReference type="EMBL" id="MH629685">
    <property type="protein sequence ID" value="AXN58519.1"/>
    <property type="molecule type" value="Genomic_DNA"/>
</dbReference>